<sequence>MNLLTFIIITLNYVLTIAGKIHELNFNISWVDTAPEGSYTKKQIGVNGMWPPPEIHVNKNDRIVLSVTNSLSPFDNPDQLEDFNTSLHFHGLFHNITKIANEQSIQNDGPEMITGYGIPYNETLIYNFTVDDQVGTYWYHAHTGAQYIDGLRAPLVVHDEEKEREWSITSDRVITVSEIYKRNYFAVMKKFLCRYNPTGAEPIPDGFLFNDSANGTININFNSKNLLRFVNVGGFVSQFIYSPRLKFKVVEIDGVYVEPFGTNLFEIGTAQRVAVIVDGLSEKEYLEEIHSDSYYGSHFPIYQIVAKSMLDVIPEDLELIKKHRFLFPGQDNTLQLPDPKDEIDSDELYFDDFMIRPLNRIDRYETPDKQVELVIKMENLGDGINYAFFNNITYTPPKIPSLYTVYSSPKEHLFNSRIYGSNTNAIILEHNDVVEIVLNNDDDNRHNFHFHGHNFQIIERGKPDAGHYNLTESFDETKIYKNDYPMIRDTVFVEANSYLVLRFVADNPGVWFFHCHIDFHLEQGLAAVFIEAPDLVQEYDNKGISTSMKRISKKHSYPLIGNAAGNFHDWLSLAGENTQALPLPNGFTMKGYIALLISSLMCMYGVYTIIDFGLYVDNDDKSEEAIQRHSSMLTELEALIK</sequence>
<dbReference type="OrthoDB" id="2121828at2759"/>
<dbReference type="GO" id="GO:0004322">
    <property type="term" value="F:ferroxidase activity"/>
    <property type="evidence" value="ECO:0007669"/>
    <property type="project" value="TreeGrafter"/>
</dbReference>
<keyword evidence="2" id="KW-0408">Iron</keyword>
<keyword evidence="2" id="KW-0410">Iron transport</keyword>
<dbReference type="Proteomes" id="UP000183365">
    <property type="component" value="Unassembled WGS sequence"/>
</dbReference>
<feature type="domain" description="Plastocyanin-like" evidence="11">
    <location>
        <begin position="28"/>
        <end position="161"/>
    </location>
</feature>
<dbReference type="PROSITE" id="PS00080">
    <property type="entry name" value="MULTICOPPER_OXIDASE2"/>
    <property type="match status" value="1"/>
</dbReference>
<evidence type="ECO:0000256" key="8">
    <source>
        <dbReference type="SAM" id="SignalP"/>
    </source>
</evidence>
<evidence type="ECO:0000313" key="13">
    <source>
        <dbReference type="Proteomes" id="UP000183365"/>
    </source>
</evidence>
<dbReference type="PANTHER" id="PTHR11709">
    <property type="entry name" value="MULTI-COPPER OXIDASE"/>
    <property type="match status" value="1"/>
</dbReference>
<feature type="chain" id="PRO_5012837586" evidence="8">
    <location>
        <begin position="19"/>
        <end position="641"/>
    </location>
</feature>
<reference evidence="13" key="1">
    <citation type="submission" date="2016-11" db="EMBL/GenBank/DDBJ databases">
        <authorList>
            <person name="Guldener U."/>
        </authorList>
    </citation>
    <scope>NUCLEOTIDE SEQUENCE [LARGE SCALE GENOMIC DNA]</scope>
</reference>
<evidence type="ECO:0000259" key="9">
    <source>
        <dbReference type="Pfam" id="PF00394"/>
    </source>
</evidence>
<proteinExistence type="inferred from homology"/>
<keyword evidence="7" id="KW-1133">Transmembrane helix</keyword>
<dbReference type="CDD" id="cd13899">
    <property type="entry name" value="CuRO_3_Fet3p"/>
    <property type="match status" value="1"/>
</dbReference>
<dbReference type="InterPro" id="IPR008972">
    <property type="entry name" value="Cupredoxin"/>
</dbReference>
<keyword evidence="8" id="KW-0732">Signal</keyword>
<dbReference type="Gene3D" id="2.60.40.420">
    <property type="entry name" value="Cupredoxins - blue copper proteins"/>
    <property type="match status" value="3"/>
</dbReference>
<keyword evidence="3" id="KW-0479">Metal-binding</keyword>
<dbReference type="InterPro" id="IPR001117">
    <property type="entry name" value="Cu-oxidase_2nd"/>
</dbReference>
<keyword evidence="6" id="KW-0406">Ion transport</keyword>
<dbReference type="GO" id="GO:0005507">
    <property type="term" value="F:copper ion binding"/>
    <property type="evidence" value="ECO:0007669"/>
    <property type="project" value="InterPro"/>
</dbReference>
<dbReference type="GO" id="GO:0033215">
    <property type="term" value="P:reductive iron assimilation"/>
    <property type="evidence" value="ECO:0007669"/>
    <property type="project" value="TreeGrafter"/>
</dbReference>
<keyword evidence="7" id="KW-0812">Transmembrane</keyword>
<dbReference type="PANTHER" id="PTHR11709:SF434">
    <property type="entry name" value="IRON TRANSPORT MULTICOPPER OXIDASE FET5-RELATED"/>
    <property type="match status" value="1"/>
</dbReference>
<dbReference type="Pfam" id="PF07732">
    <property type="entry name" value="Cu-oxidase_3"/>
    <property type="match status" value="1"/>
</dbReference>
<keyword evidence="4" id="KW-0560">Oxidoreductase</keyword>
<evidence type="ECO:0000256" key="2">
    <source>
        <dbReference type="ARBA" id="ARBA00022496"/>
    </source>
</evidence>
<dbReference type="EMBL" id="FQNF01000050">
    <property type="protein sequence ID" value="SGZ40422.1"/>
    <property type="molecule type" value="Genomic_DNA"/>
</dbReference>
<name>A0A1L0FLI3_9ASCO</name>
<dbReference type="AlphaFoldDB" id="A0A1L0FLI3"/>
<evidence type="ECO:0000256" key="5">
    <source>
        <dbReference type="ARBA" id="ARBA00023008"/>
    </source>
</evidence>
<evidence type="ECO:0000256" key="4">
    <source>
        <dbReference type="ARBA" id="ARBA00023002"/>
    </source>
</evidence>
<gene>
    <name evidence="12" type="ORF">HGUI_02622</name>
</gene>
<dbReference type="PROSITE" id="PS00079">
    <property type="entry name" value="MULTICOPPER_OXIDASE1"/>
    <property type="match status" value="1"/>
</dbReference>
<evidence type="ECO:0000256" key="7">
    <source>
        <dbReference type="SAM" id="Phobius"/>
    </source>
</evidence>
<evidence type="ECO:0000256" key="6">
    <source>
        <dbReference type="ARBA" id="ARBA00023065"/>
    </source>
</evidence>
<dbReference type="GO" id="GO:0000329">
    <property type="term" value="C:fungal-type vacuole membrane"/>
    <property type="evidence" value="ECO:0007669"/>
    <property type="project" value="TreeGrafter"/>
</dbReference>
<protein>
    <submittedName>
        <fullName evidence="12">Related to Iron transport multicopper oxidase FET5</fullName>
    </submittedName>
</protein>
<dbReference type="Pfam" id="PF07731">
    <property type="entry name" value="Cu-oxidase_2"/>
    <property type="match status" value="1"/>
</dbReference>
<organism evidence="12 13">
    <name type="scientific">Hanseniaspora guilliermondii</name>
    <dbReference type="NCBI Taxonomy" id="56406"/>
    <lineage>
        <taxon>Eukaryota</taxon>
        <taxon>Fungi</taxon>
        <taxon>Dikarya</taxon>
        <taxon>Ascomycota</taxon>
        <taxon>Saccharomycotina</taxon>
        <taxon>Saccharomycetes</taxon>
        <taxon>Saccharomycodales</taxon>
        <taxon>Saccharomycodaceae</taxon>
        <taxon>Hanseniaspora</taxon>
    </lineage>
</organism>
<keyword evidence="5" id="KW-0186">Copper</keyword>
<evidence type="ECO:0000256" key="1">
    <source>
        <dbReference type="ARBA" id="ARBA00010609"/>
    </source>
</evidence>
<evidence type="ECO:0000313" key="12">
    <source>
        <dbReference type="EMBL" id="SGZ40422.1"/>
    </source>
</evidence>
<feature type="domain" description="Plastocyanin-like" evidence="9">
    <location>
        <begin position="171"/>
        <end position="279"/>
    </location>
</feature>
<dbReference type="GO" id="GO:0010106">
    <property type="term" value="P:cellular response to iron ion starvation"/>
    <property type="evidence" value="ECO:0007669"/>
    <property type="project" value="TreeGrafter"/>
</dbReference>
<dbReference type="InterPro" id="IPR033138">
    <property type="entry name" value="Cu_oxidase_CS"/>
</dbReference>
<feature type="signal peptide" evidence="8">
    <location>
        <begin position="1"/>
        <end position="18"/>
    </location>
</feature>
<evidence type="ECO:0000256" key="3">
    <source>
        <dbReference type="ARBA" id="ARBA00022723"/>
    </source>
</evidence>
<keyword evidence="7" id="KW-0472">Membrane</keyword>
<feature type="transmembrane region" description="Helical" evidence="7">
    <location>
        <begin position="592"/>
        <end position="616"/>
    </location>
</feature>
<evidence type="ECO:0000259" key="10">
    <source>
        <dbReference type="Pfam" id="PF07731"/>
    </source>
</evidence>
<evidence type="ECO:0000259" key="11">
    <source>
        <dbReference type="Pfam" id="PF07732"/>
    </source>
</evidence>
<dbReference type="SUPFAM" id="SSF49503">
    <property type="entry name" value="Cupredoxins"/>
    <property type="match status" value="3"/>
</dbReference>
<dbReference type="InterPro" id="IPR011706">
    <property type="entry name" value="Cu-oxidase_C"/>
</dbReference>
<keyword evidence="6" id="KW-0813">Transport</keyword>
<dbReference type="InterPro" id="IPR002355">
    <property type="entry name" value="Cu_oxidase_Cu_BS"/>
</dbReference>
<feature type="domain" description="Plastocyanin-like" evidence="10">
    <location>
        <begin position="394"/>
        <end position="533"/>
    </location>
</feature>
<accession>A0A1L0FLI3</accession>
<dbReference type="InterPro" id="IPR011707">
    <property type="entry name" value="Cu-oxidase-like_N"/>
</dbReference>
<dbReference type="VEuPathDB" id="FungiDB:HGUI_02622"/>
<comment type="similarity">
    <text evidence="1">Belongs to the multicopper oxidase family.</text>
</comment>
<dbReference type="Pfam" id="PF00394">
    <property type="entry name" value="Cu-oxidase"/>
    <property type="match status" value="1"/>
</dbReference>
<dbReference type="InterPro" id="IPR045087">
    <property type="entry name" value="Cu-oxidase_fam"/>
</dbReference>
<keyword evidence="13" id="KW-1185">Reference proteome</keyword>